<evidence type="ECO:0008006" key="4">
    <source>
        <dbReference type="Google" id="ProtNLM"/>
    </source>
</evidence>
<feature type="signal peptide" evidence="1">
    <location>
        <begin position="1"/>
        <end position="18"/>
    </location>
</feature>
<keyword evidence="1" id="KW-0732">Signal</keyword>
<dbReference type="STRING" id="1789224.BFG52_07855"/>
<organism evidence="2 3">
    <name type="scientific">Acinetobacter larvae</name>
    <dbReference type="NCBI Taxonomy" id="1789224"/>
    <lineage>
        <taxon>Bacteria</taxon>
        <taxon>Pseudomonadati</taxon>
        <taxon>Pseudomonadota</taxon>
        <taxon>Gammaproteobacteria</taxon>
        <taxon>Moraxellales</taxon>
        <taxon>Moraxellaceae</taxon>
        <taxon>Acinetobacter</taxon>
    </lineage>
</organism>
<name>A0A1B2LZE4_9GAMM</name>
<proteinExistence type="predicted"/>
<feature type="chain" id="PRO_5008539888" description="Lipoprotein" evidence="1">
    <location>
        <begin position="19"/>
        <end position="172"/>
    </location>
</feature>
<dbReference type="AlphaFoldDB" id="A0A1B2LZE4"/>
<dbReference type="KEGG" id="ala:BFG52_07855"/>
<dbReference type="RefSeq" id="WP_067554394.1">
    <property type="nucleotide sequence ID" value="NZ_CP016895.1"/>
</dbReference>
<dbReference type="OrthoDB" id="6689920at2"/>
<dbReference type="PROSITE" id="PS51257">
    <property type="entry name" value="PROKAR_LIPOPROTEIN"/>
    <property type="match status" value="1"/>
</dbReference>
<keyword evidence="3" id="KW-1185">Reference proteome</keyword>
<reference evidence="2 3" key="1">
    <citation type="submission" date="2016-08" db="EMBL/GenBank/DDBJ databases">
        <authorList>
            <person name="Seilhamer J.J."/>
        </authorList>
    </citation>
    <scope>NUCLEOTIDE SEQUENCE [LARGE SCALE GENOMIC DNA]</scope>
    <source>
        <strain evidence="2 3">BRTC-1</strain>
    </source>
</reference>
<sequence>MKKLKVLGFLTLFLSACATTPKEATFNLPDGWRLPTSEDAIDDWARFNSPSRVEADFNGDGKTDRAQILLKNNSSTGYRLIVDISDGDNIKRFNLDQNDSISAQSMAIELLDPSNEVWDSACEKGYWECQQNEIRKFKISKPSIQFCYIESACVIYMWSDRNKNFTKIPLSD</sequence>
<gene>
    <name evidence="2" type="ORF">BFG52_07855</name>
</gene>
<dbReference type="Proteomes" id="UP000093391">
    <property type="component" value="Chromosome"/>
</dbReference>
<evidence type="ECO:0000256" key="1">
    <source>
        <dbReference type="SAM" id="SignalP"/>
    </source>
</evidence>
<evidence type="ECO:0000313" key="3">
    <source>
        <dbReference type="Proteomes" id="UP000093391"/>
    </source>
</evidence>
<dbReference type="EMBL" id="CP016895">
    <property type="protein sequence ID" value="AOA58279.1"/>
    <property type="molecule type" value="Genomic_DNA"/>
</dbReference>
<protein>
    <recommendedName>
        <fullName evidence="4">Lipoprotein</fullName>
    </recommendedName>
</protein>
<evidence type="ECO:0000313" key="2">
    <source>
        <dbReference type="EMBL" id="AOA58279.1"/>
    </source>
</evidence>
<accession>A0A1B2LZE4</accession>